<proteinExistence type="predicted"/>
<name>A0A7M2YVW7_9ACTN</name>
<reference evidence="2" key="2">
    <citation type="journal article" date="2019" name="MicrobiologyOpen">
        <title>High-quality draft genome sequence of Gaiella occulta isolated from a 150 meter deep mineral water borehole and comparison with the genome sequences of other deep-branching lineages of the phylum Actinobacteria.</title>
        <authorList>
            <person name="Severino R."/>
            <person name="Froufe H.J.C."/>
            <person name="Barroso C."/>
            <person name="Albuquerque L."/>
            <person name="Lobo-da-Cunha A."/>
            <person name="da Costa M.S."/>
            <person name="Egas C."/>
        </authorList>
    </citation>
    <scope>NUCLEOTIDE SEQUENCE [LARGE SCALE GENOMIC DNA]</scope>
    <source>
        <strain evidence="2">F2-233</strain>
    </source>
</reference>
<dbReference type="GO" id="GO:0008168">
    <property type="term" value="F:methyltransferase activity"/>
    <property type="evidence" value="ECO:0007669"/>
    <property type="project" value="UniProtKB-KW"/>
</dbReference>
<comment type="caution">
    <text evidence="1">The sequence shown here is derived from an EMBL/GenBank/DDBJ whole genome shotgun (WGS) entry which is preliminary data.</text>
</comment>
<dbReference type="Gene3D" id="3.40.50.150">
    <property type="entry name" value="Vaccinia Virus protein VP39"/>
    <property type="match status" value="1"/>
</dbReference>
<dbReference type="Proteomes" id="UP000254134">
    <property type="component" value="Unassembled WGS sequence"/>
</dbReference>
<dbReference type="EMBL" id="QQZY01000004">
    <property type="protein sequence ID" value="RDI74282.1"/>
    <property type="molecule type" value="Genomic_DNA"/>
</dbReference>
<dbReference type="SUPFAM" id="SSF53335">
    <property type="entry name" value="S-adenosyl-L-methionine-dependent methyltransferases"/>
    <property type="match status" value="1"/>
</dbReference>
<dbReference type="PANTHER" id="PTHR42912">
    <property type="entry name" value="METHYLTRANSFERASE"/>
    <property type="match status" value="1"/>
</dbReference>
<gene>
    <name evidence="1" type="ORF">Gocc_1858</name>
</gene>
<keyword evidence="1" id="KW-0489">Methyltransferase</keyword>
<reference evidence="1 2" key="1">
    <citation type="submission" date="2018-07" db="EMBL/GenBank/DDBJ databases">
        <title>High-quality-draft genome sequence of Gaiella occulta.</title>
        <authorList>
            <person name="Severino R."/>
            <person name="Froufe H.J.C."/>
            <person name="Rainey F.A."/>
            <person name="Barroso C."/>
            <person name="Albuquerque L."/>
            <person name="Lobo-Da-Cunha A."/>
            <person name="Da Costa M.S."/>
            <person name="Egas C."/>
        </authorList>
    </citation>
    <scope>NUCLEOTIDE SEQUENCE [LARGE SCALE GENOMIC DNA]</scope>
    <source>
        <strain evidence="1 2">F2-233</strain>
    </source>
</reference>
<dbReference type="CDD" id="cd02440">
    <property type="entry name" value="AdoMet_MTases"/>
    <property type="match status" value="1"/>
</dbReference>
<dbReference type="RefSeq" id="WP_114796293.1">
    <property type="nucleotide sequence ID" value="NZ_QQZY01000004.1"/>
</dbReference>
<keyword evidence="1" id="KW-0808">Transferase</keyword>
<sequence length="222" mass="23842">MPTYAVRAPLARWLAEEAARAHADLGPYRLLDVGCGQKPYEPLFAPYASAYVGVDPAPNPRAELEGSVEELPVEDAAYDVAICIQVFEHCDDPARAVSELARVTAAGGRVLVSTHGVMAYHPSPADYWRWTHTGLEKLFRDNADWASVRVTPASGTTACLGMIASLYLDLAARRAHAGILARPLVAAINSVASAVDRRSAQLREPGPGTLFANFHVVAERPA</sequence>
<keyword evidence="2" id="KW-1185">Reference proteome</keyword>
<protein>
    <submittedName>
        <fullName evidence="1">Methyltransferase domain-containing protein</fullName>
    </submittedName>
</protein>
<dbReference type="InterPro" id="IPR050508">
    <property type="entry name" value="Methyltransf_Superfamily"/>
</dbReference>
<evidence type="ECO:0000313" key="2">
    <source>
        <dbReference type="Proteomes" id="UP000254134"/>
    </source>
</evidence>
<dbReference type="InterPro" id="IPR029063">
    <property type="entry name" value="SAM-dependent_MTases_sf"/>
</dbReference>
<dbReference type="AlphaFoldDB" id="A0A7M2YVW7"/>
<dbReference type="GO" id="GO:0032259">
    <property type="term" value="P:methylation"/>
    <property type="evidence" value="ECO:0007669"/>
    <property type="project" value="UniProtKB-KW"/>
</dbReference>
<accession>A0A7M2YVW7</accession>
<evidence type="ECO:0000313" key="1">
    <source>
        <dbReference type="EMBL" id="RDI74282.1"/>
    </source>
</evidence>
<dbReference type="OrthoDB" id="65624at2"/>
<organism evidence="1 2">
    <name type="scientific">Gaiella occulta</name>
    <dbReference type="NCBI Taxonomy" id="1002870"/>
    <lineage>
        <taxon>Bacteria</taxon>
        <taxon>Bacillati</taxon>
        <taxon>Actinomycetota</taxon>
        <taxon>Thermoleophilia</taxon>
        <taxon>Gaiellales</taxon>
        <taxon>Gaiellaceae</taxon>
        <taxon>Gaiella</taxon>
    </lineage>
</organism>
<dbReference type="Pfam" id="PF13489">
    <property type="entry name" value="Methyltransf_23"/>
    <property type="match status" value="1"/>
</dbReference>